<reference evidence="1" key="1">
    <citation type="submission" date="2010-03" db="EMBL/GenBank/DDBJ databases">
        <title>Annotation of Blastomyces dermatitidis strain ATCC 18188.</title>
        <authorList>
            <consortium name="The Broad Institute Genome Sequencing Platform"/>
            <consortium name="Broad Institute Genome Sequencing Center for Infectious Disease."/>
            <person name="Cuomo C."/>
            <person name="Klein B."/>
            <person name="Sullivan T."/>
            <person name="Heitman J."/>
            <person name="Young S."/>
            <person name="Zeng Q."/>
            <person name="Gargeya S."/>
            <person name="Alvarado L."/>
            <person name="Berlin A.M."/>
            <person name="Chapman S.B."/>
            <person name="Chen Z."/>
            <person name="Freedman E."/>
            <person name="Gellesch M."/>
            <person name="Goldberg J."/>
            <person name="Griggs A."/>
            <person name="Gujja S."/>
            <person name="Heilman E."/>
            <person name="Heiman D."/>
            <person name="Howarth C."/>
            <person name="Mehta T."/>
            <person name="Neiman D."/>
            <person name="Pearson M."/>
            <person name="Roberts A."/>
            <person name="Saif S."/>
            <person name="Shea T."/>
            <person name="Shenoy N."/>
            <person name="Sisk P."/>
            <person name="Stolte C."/>
            <person name="Sykes S."/>
            <person name="White J."/>
            <person name="Yandava C."/>
            <person name="Haas B."/>
            <person name="Nusbaum C."/>
            <person name="Birren B."/>
        </authorList>
    </citation>
    <scope>NUCLEOTIDE SEQUENCE</scope>
    <source>
        <strain evidence="1">ATCC 18188</strain>
    </source>
</reference>
<organism evidence="1">
    <name type="scientific">Ajellomyces dermatitidis (strain ATCC 18188 / CBS 674.68)</name>
    <name type="common">Blastomyces dermatitidis</name>
    <dbReference type="NCBI Taxonomy" id="653446"/>
    <lineage>
        <taxon>Eukaryota</taxon>
        <taxon>Fungi</taxon>
        <taxon>Dikarya</taxon>
        <taxon>Ascomycota</taxon>
        <taxon>Pezizomycotina</taxon>
        <taxon>Eurotiomycetes</taxon>
        <taxon>Eurotiomycetidae</taxon>
        <taxon>Onygenales</taxon>
        <taxon>Ajellomycetaceae</taxon>
        <taxon>Blastomyces</taxon>
    </lineage>
</organism>
<name>A0A0J9EKE2_AJEDA</name>
<accession>A0A0J9EKE2</accession>
<evidence type="ECO:0000313" key="1">
    <source>
        <dbReference type="EMBL" id="KMW66863.1"/>
    </source>
</evidence>
<dbReference type="OrthoDB" id="10490732at2759"/>
<sequence>MTALQDRIANPTLCTISVLGFLHGGLDFVLGTATWSKSDHHMAPNVPELEGCHVPTPGSWRFGSWVGSRGVGTGAGPHLSTLAVGIKDPYRH</sequence>
<gene>
    <name evidence="1" type="ORF">BDDG_11759</name>
</gene>
<proteinExistence type="predicted"/>
<dbReference type="AlphaFoldDB" id="A0A0J9EKE2"/>
<protein>
    <submittedName>
        <fullName evidence="1">Uncharacterized protein</fullName>
    </submittedName>
</protein>
<dbReference type="EMBL" id="GG749411">
    <property type="protein sequence ID" value="KMW66863.1"/>
    <property type="molecule type" value="Genomic_DNA"/>
</dbReference>
<dbReference type="Proteomes" id="UP000007802">
    <property type="component" value="Unassembled WGS sequence"/>
</dbReference>